<dbReference type="AlphaFoldDB" id="A0A1X7CJE9"/>
<keyword evidence="2" id="KW-1185">Reference proteome</keyword>
<proteinExistence type="predicted"/>
<sequence length="63" mass="7052">MDDTEHPNNFPPLTIEQIRELAVAIREVFGSDLSRTEFTDKLLLFLEDVPGYESGEDAAALIT</sequence>
<dbReference type="RefSeq" id="WP_085223867.1">
    <property type="nucleotide sequence ID" value="NZ_BSQD01000001.1"/>
</dbReference>
<organism evidence="1 2">
    <name type="scientific">Trinickia caryophylli</name>
    <name type="common">Paraburkholderia caryophylli</name>
    <dbReference type="NCBI Taxonomy" id="28094"/>
    <lineage>
        <taxon>Bacteria</taxon>
        <taxon>Pseudomonadati</taxon>
        <taxon>Pseudomonadota</taxon>
        <taxon>Betaproteobacteria</taxon>
        <taxon>Burkholderiales</taxon>
        <taxon>Burkholderiaceae</taxon>
        <taxon>Trinickia</taxon>
    </lineage>
</organism>
<dbReference type="Proteomes" id="UP000192911">
    <property type="component" value="Unassembled WGS sequence"/>
</dbReference>
<dbReference type="EMBL" id="FXAH01000001">
    <property type="protein sequence ID" value="SME97524.1"/>
    <property type="molecule type" value="Genomic_DNA"/>
</dbReference>
<evidence type="ECO:0000313" key="1">
    <source>
        <dbReference type="EMBL" id="SME97524.1"/>
    </source>
</evidence>
<gene>
    <name evidence="1" type="ORF">SAMN06295900_101464</name>
</gene>
<dbReference type="GeneID" id="95549058"/>
<dbReference type="OrthoDB" id="9113045at2"/>
<protein>
    <submittedName>
        <fullName evidence="1">Uncharacterized protein</fullName>
    </submittedName>
</protein>
<reference evidence="2" key="1">
    <citation type="submission" date="2017-04" db="EMBL/GenBank/DDBJ databases">
        <authorList>
            <person name="Varghese N."/>
            <person name="Submissions S."/>
        </authorList>
    </citation>
    <scope>NUCLEOTIDE SEQUENCE [LARGE SCALE GENOMIC DNA]</scope>
    <source>
        <strain evidence="2">Ballard 720</strain>
    </source>
</reference>
<name>A0A1X7CJE9_TRICW</name>
<evidence type="ECO:0000313" key="2">
    <source>
        <dbReference type="Proteomes" id="UP000192911"/>
    </source>
</evidence>
<accession>A0A1X7CJE9</accession>